<comment type="caution">
    <text evidence="2">The sequence shown here is derived from an EMBL/GenBank/DDBJ whole genome shotgun (WGS) entry which is preliminary data.</text>
</comment>
<feature type="transmembrane region" description="Helical" evidence="1">
    <location>
        <begin position="42"/>
        <end position="65"/>
    </location>
</feature>
<dbReference type="Proteomes" id="UP001162164">
    <property type="component" value="Unassembled WGS sequence"/>
</dbReference>
<name>A0ABQ9IRP1_9CUCU</name>
<gene>
    <name evidence="2" type="ORF">NQ317_010387</name>
</gene>
<proteinExistence type="predicted"/>
<sequence length="197" mass="22235">MDSHLPCLFRHVRPAPPSTFNVTDIQSSGCPPQAVLSMHLKWVSVVLHFFASLATVVAVVGAYLFQKKRKEILPWTWEEIGTLKKLNLYPLKSGHRLELDKAECTDVGLRQTEEDEKIYQLRDRLVKQIIITVIICREQPSNGDVQLIFIFCVIKVHDSKHIGEIIIFSTKYADTLGRHFSQDGLCGFASAMQSPGS</sequence>
<accession>A0ABQ9IRP1</accession>
<keyword evidence="1" id="KW-0812">Transmembrane</keyword>
<dbReference type="EMBL" id="JAPWTJ010003176">
    <property type="protein sequence ID" value="KAJ8961037.1"/>
    <property type="molecule type" value="Genomic_DNA"/>
</dbReference>
<organism evidence="2 3">
    <name type="scientific">Molorchus minor</name>
    <dbReference type="NCBI Taxonomy" id="1323400"/>
    <lineage>
        <taxon>Eukaryota</taxon>
        <taxon>Metazoa</taxon>
        <taxon>Ecdysozoa</taxon>
        <taxon>Arthropoda</taxon>
        <taxon>Hexapoda</taxon>
        <taxon>Insecta</taxon>
        <taxon>Pterygota</taxon>
        <taxon>Neoptera</taxon>
        <taxon>Endopterygota</taxon>
        <taxon>Coleoptera</taxon>
        <taxon>Polyphaga</taxon>
        <taxon>Cucujiformia</taxon>
        <taxon>Chrysomeloidea</taxon>
        <taxon>Cerambycidae</taxon>
        <taxon>Lamiinae</taxon>
        <taxon>Monochamini</taxon>
        <taxon>Molorchus</taxon>
    </lineage>
</organism>
<keyword evidence="3" id="KW-1185">Reference proteome</keyword>
<protein>
    <submittedName>
        <fullName evidence="2">Uncharacterized protein</fullName>
    </submittedName>
</protein>
<evidence type="ECO:0000313" key="3">
    <source>
        <dbReference type="Proteomes" id="UP001162164"/>
    </source>
</evidence>
<keyword evidence="1" id="KW-1133">Transmembrane helix</keyword>
<keyword evidence="1" id="KW-0472">Membrane</keyword>
<evidence type="ECO:0000313" key="2">
    <source>
        <dbReference type="EMBL" id="KAJ8961037.1"/>
    </source>
</evidence>
<evidence type="ECO:0000256" key="1">
    <source>
        <dbReference type="SAM" id="Phobius"/>
    </source>
</evidence>
<reference evidence="2" key="1">
    <citation type="journal article" date="2023" name="Insect Mol. Biol.">
        <title>Genome sequencing provides insights into the evolution of gene families encoding plant cell wall-degrading enzymes in longhorned beetles.</title>
        <authorList>
            <person name="Shin N.R."/>
            <person name="Okamura Y."/>
            <person name="Kirsch R."/>
            <person name="Pauchet Y."/>
        </authorList>
    </citation>
    <scope>NUCLEOTIDE SEQUENCE</scope>
    <source>
        <strain evidence="2">MMC_N1</strain>
    </source>
</reference>